<keyword evidence="3" id="KW-1185">Reference proteome</keyword>
<evidence type="ECO:0000313" key="3">
    <source>
        <dbReference type="Proteomes" id="UP000076603"/>
    </source>
</evidence>
<keyword evidence="1" id="KW-0472">Membrane</keyword>
<proteinExistence type="predicted"/>
<organism evidence="2 3">
    <name type="scientific">Clostridium magnum DSM 2767</name>
    <dbReference type="NCBI Taxonomy" id="1121326"/>
    <lineage>
        <taxon>Bacteria</taxon>
        <taxon>Bacillati</taxon>
        <taxon>Bacillota</taxon>
        <taxon>Clostridia</taxon>
        <taxon>Eubacteriales</taxon>
        <taxon>Clostridiaceae</taxon>
        <taxon>Clostridium</taxon>
    </lineage>
</organism>
<comment type="caution">
    <text evidence="2">The sequence shown here is derived from an EMBL/GenBank/DDBJ whole genome shotgun (WGS) entry which is preliminary data.</text>
</comment>
<dbReference type="AlphaFoldDB" id="A0A162UTF2"/>
<keyword evidence="1" id="KW-1133">Transmembrane helix</keyword>
<sequence>MKKILFFLNTLLIITILFVGCNYNFSSIKFEKTKPNNFYYTNILAKDLTLESSYKCIILNTNFYNEKELSKENAETIKAMLKSLNKNNFISKPTDLAEKPSYKIFLTFDKDKFVINIYNEKYLSIYPWDGSFPVDYIDMTGIPASQNLYSLAKYIFN</sequence>
<dbReference type="InterPro" id="IPR032619">
    <property type="entry name" value="DUF4883"/>
</dbReference>
<dbReference type="PROSITE" id="PS51257">
    <property type="entry name" value="PROKAR_LIPOPROTEIN"/>
    <property type="match status" value="1"/>
</dbReference>
<dbReference type="Pfam" id="PF16224">
    <property type="entry name" value="DUF4883"/>
    <property type="match status" value="1"/>
</dbReference>
<protein>
    <recommendedName>
        <fullName evidence="4">Lipoprotein</fullName>
    </recommendedName>
</protein>
<dbReference type="EMBL" id="LWAE01000001">
    <property type="protein sequence ID" value="KZL94261.1"/>
    <property type="molecule type" value="Genomic_DNA"/>
</dbReference>
<dbReference type="CDD" id="cd15786">
    <property type="entry name" value="CPF_1278_like"/>
    <property type="match status" value="1"/>
</dbReference>
<name>A0A162UTF2_9CLOT</name>
<dbReference type="Gene3D" id="3.30.1490.410">
    <property type="entry name" value="Uncharacterised protein PF16224, DUF4883"/>
    <property type="match status" value="1"/>
</dbReference>
<dbReference type="STRING" id="1121326.CLMAG_13140"/>
<dbReference type="Proteomes" id="UP000076603">
    <property type="component" value="Unassembled WGS sequence"/>
</dbReference>
<accession>A0A162UTF2</accession>
<evidence type="ECO:0008006" key="4">
    <source>
        <dbReference type="Google" id="ProtNLM"/>
    </source>
</evidence>
<gene>
    <name evidence="2" type="ORF">CLMAG_13140</name>
</gene>
<dbReference type="PATRIC" id="fig|1121326.3.peg.1282"/>
<evidence type="ECO:0000313" key="2">
    <source>
        <dbReference type="EMBL" id="KZL94261.1"/>
    </source>
</evidence>
<keyword evidence="1" id="KW-0812">Transmembrane</keyword>
<reference evidence="2 3" key="1">
    <citation type="submission" date="2016-04" db="EMBL/GenBank/DDBJ databases">
        <title>Genome sequence of Clostridium magnum DSM 2767.</title>
        <authorList>
            <person name="Poehlein A."/>
            <person name="Uhlig R."/>
            <person name="Fischer R."/>
            <person name="Bahl H."/>
            <person name="Daniel R."/>
        </authorList>
    </citation>
    <scope>NUCLEOTIDE SEQUENCE [LARGE SCALE GENOMIC DNA]</scope>
    <source>
        <strain evidence="2 3">DSM 2767</strain>
    </source>
</reference>
<feature type="transmembrane region" description="Helical" evidence="1">
    <location>
        <begin position="6"/>
        <end position="25"/>
    </location>
</feature>
<dbReference type="OrthoDB" id="1937023at2"/>
<evidence type="ECO:0000256" key="1">
    <source>
        <dbReference type="SAM" id="Phobius"/>
    </source>
</evidence>